<dbReference type="InterPro" id="IPR011059">
    <property type="entry name" value="Metal-dep_hydrolase_composite"/>
</dbReference>
<comment type="similarity">
    <text evidence="1 5">Belongs to the metallo-dependent hydrolases superfamily. NagA family.</text>
</comment>
<name>A0A8J6J3X7_9FIRM</name>
<dbReference type="GO" id="GO:0006046">
    <property type="term" value="P:N-acetylglucosamine catabolic process"/>
    <property type="evidence" value="ECO:0007669"/>
    <property type="project" value="TreeGrafter"/>
</dbReference>
<dbReference type="NCBIfam" id="TIGR00221">
    <property type="entry name" value="nagA"/>
    <property type="match status" value="1"/>
</dbReference>
<evidence type="ECO:0000256" key="3">
    <source>
        <dbReference type="ARBA" id="ARBA00022801"/>
    </source>
</evidence>
<dbReference type="PIRSF" id="PIRSF038994">
    <property type="entry name" value="NagA"/>
    <property type="match status" value="1"/>
</dbReference>
<dbReference type="Gene3D" id="3.20.20.140">
    <property type="entry name" value="Metal-dependent hydrolases"/>
    <property type="match status" value="1"/>
</dbReference>
<accession>A0A8J6J3X7</accession>
<evidence type="ECO:0000256" key="1">
    <source>
        <dbReference type="ARBA" id="ARBA00010716"/>
    </source>
</evidence>
<sequence>MRITGGQVFDLHEGFLRRDVCFDGRLLSDSSSDGKIYDAAGCYVIPGLTDLHFHGCKGQDFSDGDAGGLETMAKYELSRGVTQICPAGMTLLEDQLIRICRVAAAHREADRPGAALCGVNLEGPFLSRAKKGAQNGDWLRDPDPALLRRLLAESKGLVKLVSVAPELPGAMEFIEAVEEIVTVSLAHTTADYDTAMEAFRLGARQVTHLFNAMPPFSHRAPGVVGAALDTPGCMVELICDGIHIHPAVVRSVFKMFGEQRVILISDSMRAAGMPDGQYTLGGQDVTVKGKLATLADGTIAGSVTDLMGCLKTAVSFGIPLHAAVRAAAVNPARAIGIYSRCGSLEPGKRANVVILDERLELKDVFFRGELVRGEG</sequence>
<organism evidence="10 11">
    <name type="scientific">Lawsonibacter hominis</name>
    <dbReference type="NCBI Taxonomy" id="2763053"/>
    <lineage>
        <taxon>Bacteria</taxon>
        <taxon>Bacillati</taxon>
        <taxon>Bacillota</taxon>
        <taxon>Clostridia</taxon>
        <taxon>Eubacteriales</taxon>
        <taxon>Oscillospiraceae</taxon>
        <taxon>Lawsonibacter</taxon>
    </lineage>
</organism>
<evidence type="ECO:0000259" key="9">
    <source>
        <dbReference type="Pfam" id="PF01979"/>
    </source>
</evidence>
<dbReference type="SUPFAM" id="SSF51556">
    <property type="entry name" value="Metallo-dependent hydrolases"/>
    <property type="match status" value="1"/>
</dbReference>
<dbReference type="GO" id="GO:0008448">
    <property type="term" value="F:N-acetylglucosamine-6-phosphate deacetylase activity"/>
    <property type="evidence" value="ECO:0007669"/>
    <property type="project" value="UniProtKB-EC"/>
</dbReference>
<dbReference type="Pfam" id="PF01979">
    <property type="entry name" value="Amidohydro_1"/>
    <property type="match status" value="1"/>
</dbReference>
<dbReference type="EC" id="3.5.1.25" evidence="10"/>
<keyword evidence="11" id="KW-1185">Reference proteome</keyword>
<protein>
    <submittedName>
        <fullName evidence="10">N-acetylglucosamine-6-phosphate deacetylase</fullName>
        <ecNumber evidence="10">3.5.1.25</ecNumber>
    </submittedName>
</protein>
<evidence type="ECO:0000256" key="4">
    <source>
        <dbReference type="ARBA" id="ARBA00023277"/>
    </source>
</evidence>
<feature type="binding site" evidence="7">
    <location>
        <position position="219"/>
    </location>
    <ligand>
        <name>substrate</name>
    </ligand>
</feature>
<dbReference type="Proteomes" id="UP000661435">
    <property type="component" value="Unassembled WGS sequence"/>
</dbReference>
<dbReference type="RefSeq" id="WP_186906098.1">
    <property type="nucleotide sequence ID" value="NZ_JACOPP010000001.1"/>
</dbReference>
<dbReference type="InterPro" id="IPR003764">
    <property type="entry name" value="GlcNAc_6-P_deAcase"/>
</dbReference>
<dbReference type="SUPFAM" id="SSF51338">
    <property type="entry name" value="Composite domain of metallo-dependent hydrolases"/>
    <property type="match status" value="1"/>
</dbReference>
<keyword evidence="2 8" id="KW-0479">Metal-binding</keyword>
<feature type="binding site" evidence="7">
    <location>
        <begin position="299"/>
        <end position="301"/>
    </location>
    <ligand>
        <name>substrate</name>
    </ligand>
</feature>
<gene>
    <name evidence="10" type="primary">nagA</name>
    <name evidence="10" type="ORF">H8S57_00135</name>
</gene>
<reference evidence="10" key="1">
    <citation type="submission" date="2020-08" db="EMBL/GenBank/DDBJ databases">
        <title>Genome public.</title>
        <authorList>
            <person name="Liu C."/>
            <person name="Sun Q."/>
        </authorList>
    </citation>
    <scope>NUCLEOTIDE SEQUENCE</scope>
    <source>
        <strain evidence="10">NSJ-51</strain>
    </source>
</reference>
<proteinExistence type="inferred from homology"/>
<feature type="active site" description="Proton donor/acceptor" evidence="6">
    <location>
        <position position="266"/>
    </location>
</feature>
<feature type="binding site" evidence="7">
    <location>
        <begin position="211"/>
        <end position="212"/>
    </location>
    <ligand>
        <name>substrate</name>
    </ligand>
</feature>
<evidence type="ECO:0000256" key="7">
    <source>
        <dbReference type="PIRSR" id="PIRSR038994-2"/>
    </source>
</evidence>
<dbReference type="AlphaFoldDB" id="A0A8J6J3X7"/>
<feature type="binding site" evidence="8">
    <location>
        <position position="122"/>
    </location>
    <ligand>
        <name>Zn(2+)</name>
        <dbReference type="ChEBI" id="CHEBI:29105"/>
    </ligand>
</feature>
<keyword evidence="4 5" id="KW-0119">Carbohydrate metabolism</keyword>
<comment type="caution">
    <text evidence="10">The sequence shown here is derived from an EMBL/GenBank/DDBJ whole genome shotgun (WGS) entry which is preliminary data.</text>
</comment>
<evidence type="ECO:0000256" key="5">
    <source>
        <dbReference type="PIRNR" id="PIRNR038994"/>
    </source>
</evidence>
<evidence type="ECO:0000313" key="10">
    <source>
        <dbReference type="EMBL" id="MBC5732136.1"/>
    </source>
</evidence>
<dbReference type="PANTHER" id="PTHR11113:SF14">
    <property type="entry name" value="N-ACETYLGLUCOSAMINE-6-PHOSPHATE DEACETYLASE"/>
    <property type="match status" value="1"/>
</dbReference>
<dbReference type="InterPro" id="IPR032466">
    <property type="entry name" value="Metal_Hydrolase"/>
</dbReference>
<dbReference type="GO" id="GO:0046872">
    <property type="term" value="F:metal ion binding"/>
    <property type="evidence" value="ECO:0007669"/>
    <property type="project" value="UniProtKB-KW"/>
</dbReference>
<feature type="binding site" evidence="7">
    <location>
        <position position="133"/>
    </location>
    <ligand>
        <name>substrate</name>
    </ligand>
</feature>
<keyword evidence="3 5" id="KW-0378">Hydrolase</keyword>
<feature type="domain" description="Amidohydrolase-related" evidence="9">
    <location>
        <begin position="43"/>
        <end position="369"/>
    </location>
</feature>
<evidence type="ECO:0000256" key="8">
    <source>
        <dbReference type="PIRSR" id="PIRSR038994-3"/>
    </source>
</evidence>
<evidence type="ECO:0000313" key="11">
    <source>
        <dbReference type="Proteomes" id="UP000661435"/>
    </source>
</evidence>
<evidence type="ECO:0000256" key="6">
    <source>
        <dbReference type="PIRSR" id="PIRSR038994-1"/>
    </source>
</evidence>
<dbReference type="InterPro" id="IPR006680">
    <property type="entry name" value="Amidohydro-rel"/>
</dbReference>
<feature type="binding site" evidence="8">
    <location>
        <position position="208"/>
    </location>
    <ligand>
        <name>Zn(2+)</name>
        <dbReference type="ChEBI" id="CHEBI:29105"/>
    </ligand>
</feature>
<dbReference type="CDD" id="cd00854">
    <property type="entry name" value="NagA"/>
    <property type="match status" value="1"/>
</dbReference>
<dbReference type="PANTHER" id="PTHR11113">
    <property type="entry name" value="N-ACETYLGLUCOSAMINE-6-PHOSPHATE DEACETYLASE"/>
    <property type="match status" value="1"/>
</dbReference>
<feature type="binding site" evidence="7">
    <location>
        <position position="243"/>
    </location>
    <ligand>
        <name>substrate</name>
    </ligand>
</feature>
<evidence type="ECO:0000256" key="2">
    <source>
        <dbReference type="ARBA" id="ARBA00022723"/>
    </source>
</evidence>
<feature type="binding site" evidence="8">
    <location>
        <position position="187"/>
    </location>
    <ligand>
        <name>Zn(2+)</name>
        <dbReference type="ChEBI" id="CHEBI:29105"/>
    </ligand>
</feature>
<dbReference type="Gene3D" id="2.30.40.10">
    <property type="entry name" value="Urease, subunit C, domain 1"/>
    <property type="match status" value="1"/>
</dbReference>
<dbReference type="EMBL" id="JACOPP010000001">
    <property type="protein sequence ID" value="MBC5732136.1"/>
    <property type="molecule type" value="Genomic_DNA"/>
</dbReference>
<comment type="cofactor">
    <cofactor evidence="8">
        <name>a divalent metal cation</name>
        <dbReference type="ChEBI" id="CHEBI:60240"/>
    </cofactor>
    <text evidence="8">Binds 1 divalent metal cation per subunit.</text>
</comment>